<dbReference type="Proteomes" id="UP000050761">
    <property type="component" value="Unassembled WGS sequence"/>
</dbReference>
<keyword evidence="3" id="KW-1185">Reference proteome</keyword>
<gene>
    <name evidence="2" type="ORF">HPBE_LOCUS4267</name>
</gene>
<evidence type="ECO:0000313" key="3">
    <source>
        <dbReference type="Proteomes" id="UP000050761"/>
    </source>
</evidence>
<evidence type="ECO:0000313" key="4">
    <source>
        <dbReference type="WBParaSite" id="HPBE_0000426601-mRNA-1"/>
    </source>
</evidence>
<reference evidence="2 3" key="1">
    <citation type="submission" date="2018-11" db="EMBL/GenBank/DDBJ databases">
        <authorList>
            <consortium name="Pathogen Informatics"/>
        </authorList>
    </citation>
    <scope>NUCLEOTIDE SEQUENCE [LARGE SCALE GENOMIC DNA]</scope>
</reference>
<accession>A0A3P7X3J7</accession>
<sequence length="124" mass="13920">MIIPCLLLFFLSTTVVALPSLQKYIHKYKPTTTIEGTRIIRKYPNNRIEVTMSFGATEDMILAGEAAINDVYTGDLFAQGDETERMGQIMEHYFGKYWSPAYIAFDVNGKGIAFAKEGSIRIPS</sequence>
<keyword evidence="1" id="KW-0732">Signal</keyword>
<feature type="signal peptide" evidence="1">
    <location>
        <begin position="1"/>
        <end position="17"/>
    </location>
</feature>
<dbReference type="AlphaFoldDB" id="A0A3P7X3J7"/>
<protein>
    <submittedName>
        <fullName evidence="4">Peptidase A1 domain-containing protein</fullName>
    </submittedName>
</protein>
<reference evidence="4" key="2">
    <citation type="submission" date="2019-09" db="UniProtKB">
        <authorList>
            <consortium name="WormBaseParasite"/>
        </authorList>
    </citation>
    <scope>IDENTIFICATION</scope>
</reference>
<evidence type="ECO:0000256" key="1">
    <source>
        <dbReference type="SAM" id="SignalP"/>
    </source>
</evidence>
<dbReference type="OrthoDB" id="5825263at2759"/>
<proteinExistence type="predicted"/>
<feature type="chain" id="PRO_5044596480" evidence="1">
    <location>
        <begin position="18"/>
        <end position="124"/>
    </location>
</feature>
<evidence type="ECO:0000313" key="2">
    <source>
        <dbReference type="EMBL" id="VDO60669.1"/>
    </source>
</evidence>
<name>A0A3P7X3J7_HELPZ</name>
<organism evidence="2">
    <name type="scientific">Heligmosomoides polygyrus</name>
    <name type="common">Parasitic roundworm</name>
    <dbReference type="NCBI Taxonomy" id="6339"/>
    <lineage>
        <taxon>Eukaryota</taxon>
        <taxon>Metazoa</taxon>
        <taxon>Ecdysozoa</taxon>
        <taxon>Nematoda</taxon>
        <taxon>Chromadorea</taxon>
        <taxon>Rhabditida</taxon>
        <taxon>Rhabditina</taxon>
        <taxon>Rhabditomorpha</taxon>
        <taxon>Strongyloidea</taxon>
        <taxon>Heligmosomidae</taxon>
        <taxon>Heligmosomoides</taxon>
    </lineage>
</organism>
<dbReference type="WBParaSite" id="HPBE_0000426601-mRNA-1">
    <property type="protein sequence ID" value="HPBE_0000426601-mRNA-1"/>
    <property type="gene ID" value="HPBE_0000426601"/>
</dbReference>
<dbReference type="EMBL" id="UZAH01025292">
    <property type="protein sequence ID" value="VDO60669.1"/>
    <property type="molecule type" value="Genomic_DNA"/>
</dbReference>